<feature type="compositionally biased region" description="Polar residues" evidence="6">
    <location>
        <begin position="488"/>
        <end position="511"/>
    </location>
</feature>
<dbReference type="AlphaFoldDB" id="A0A8J1U119"/>
<dbReference type="InterPro" id="IPR035892">
    <property type="entry name" value="C2_domain_sf"/>
</dbReference>
<dbReference type="SUPFAM" id="SSF144270">
    <property type="entry name" value="Eferin C-derminal domain-like"/>
    <property type="match status" value="1"/>
</dbReference>
<dbReference type="SUPFAM" id="SSF49562">
    <property type="entry name" value="C2 domain (Calcium/lipid-binding domain, CaLB)"/>
    <property type="match status" value="1"/>
</dbReference>
<comment type="subcellular location">
    <subcellularLocation>
        <location evidence="1">Recycling endosome</location>
    </subcellularLocation>
</comment>
<dbReference type="PANTHER" id="PTHR15746">
    <property type="entry name" value="RAB11-RELATED"/>
    <property type="match status" value="1"/>
</dbReference>
<accession>A0A8J1U119</accession>
<keyword evidence="4" id="KW-0967">Endosome</keyword>
<dbReference type="InterPro" id="IPR037245">
    <property type="entry name" value="FIP-RBD_C_sf"/>
</dbReference>
<evidence type="ECO:0000256" key="4">
    <source>
        <dbReference type="ARBA" id="ARBA00022753"/>
    </source>
</evidence>
<dbReference type="InterPro" id="IPR019018">
    <property type="entry name" value="Rab-bd_FIP-RBD"/>
</dbReference>
<evidence type="ECO:0000256" key="6">
    <source>
        <dbReference type="SAM" id="MobiDB-lite"/>
    </source>
</evidence>
<feature type="compositionally biased region" description="Basic and acidic residues" evidence="6">
    <location>
        <begin position="173"/>
        <end position="192"/>
    </location>
</feature>
<feature type="compositionally biased region" description="Polar residues" evidence="6">
    <location>
        <begin position="334"/>
        <end position="351"/>
    </location>
</feature>
<dbReference type="GO" id="GO:0045055">
    <property type="term" value="P:regulated exocytosis"/>
    <property type="evidence" value="ECO:0007669"/>
    <property type="project" value="TreeGrafter"/>
</dbReference>
<keyword evidence="3" id="KW-0597">Phosphoprotein</keyword>
<dbReference type="Gene3D" id="2.60.40.150">
    <property type="entry name" value="C2 domain"/>
    <property type="match status" value="1"/>
</dbReference>
<dbReference type="PROSITE" id="PS51511">
    <property type="entry name" value="FIP_RBD"/>
    <property type="match status" value="1"/>
</dbReference>
<feature type="region of interest" description="Disordered" evidence="6">
    <location>
        <begin position="160"/>
        <end position="207"/>
    </location>
</feature>
<feature type="region of interest" description="Disordered" evidence="6">
    <location>
        <begin position="334"/>
        <end position="375"/>
    </location>
</feature>
<protein>
    <submittedName>
        <fullName evidence="7">Uncharacterized protein</fullName>
    </submittedName>
</protein>
<dbReference type="OrthoDB" id="8956628at2759"/>
<dbReference type="InterPro" id="IPR000008">
    <property type="entry name" value="C2_dom"/>
</dbReference>
<comment type="caution">
    <text evidence="7">The sequence shown here is derived from an EMBL/GenBank/DDBJ whole genome shotgun (WGS) entry which is preliminary data.</text>
</comment>
<organism evidence="7 8">
    <name type="scientific">Owenia fusiformis</name>
    <name type="common">Polychaete worm</name>
    <dbReference type="NCBI Taxonomy" id="6347"/>
    <lineage>
        <taxon>Eukaryota</taxon>
        <taxon>Metazoa</taxon>
        <taxon>Spiralia</taxon>
        <taxon>Lophotrochozoa</taxon>
        <taxon>Annelida</taxon>
        <taxon>Polychaeta</taxon>
        <taxon>Sedentaria</taxon>
        <taxon>Canalipalpata</taxon>
        <taxon>Sabellida</taxon>
        <taxon>Oweniida</taxon>
        <taxon>Oweniidae</taxon>
        <taxon>Owenia</taxon>
    </lineage>
</organism>
<dbReference type="InterPro" id="IPR037789">
    <property type="entry name" value="FIP_classI"/>
</dbReference>
<dbReference type="SMART" id="SM00239">
    <property type="entry name" value="C2"/>
    <property type="match status" value="1"/>
</dbReference>
<dbReference type="GO" id="GO:0031267">
    <property type="term" value="F:small GTPase binding"/>
    <property type="evidence" value="ECO:0007669"/>
    <property type="project" value="InterPro"/>
</dbReference>
<dbReference type="Pfam" id="PF09457">
    <property type="entry name" value="RBD-FIP"/>
    <property type="match status" value="1"/>
</dbReference>
<keyword evidence="2" id="KW-0813">Transport</keyword>
<keyword evidence="8" id="KW-1185">Reference proteome</keyword>
<sequence>MSWTPTHVSVAVNRARNLLPKAKDGRNDAFVTISLGKEKFQTSTKIKTDLPEWREECELRIPDMKSSVILNVYNRSLLGLDDFLGQVALPLSDFQLYDRPRSKWYSLKGKAKHAGKKSEDKYRGELEVKVKYIVKSKPQSNSSLDSSLKRTSSIKALASSVGEKLKHSPLSSSKDEVPQGKKDSPREKRDHSPQFGRKNTGVEQVRDACPKEPLIPLDATGLAIIANRWSDFNDHLFKDEEVLLDGTSEQYPSEICSDELSNDNSVDSGDNESPLPSPSFTRKGSGYWKKRNIPQPVESAVPPKLLEVPPIMKVSSPKEKKKWSLYRPLSGNDVSGGSLTNVTEGQESVFSPGSPKEPTILIPPANRGEGETDQTSKVILRKNKERLRRFKEGRPRRHTLTDGVMSKSAEIIIPRDYEAFQTKQADSDLPDEYMDQYKDMTHEELVGVIFTQKLQLDKRDTTIKDLEGYIDKLLVRVMETDPLLLQSHTQSHNSNIPQKSTTGDHYTSNGHPTLAKTKSEPVTMISDPVVPTNNPIPDFIDRIRSIEKPNFELLKNHFDPPKINFDSISKIQNPFKRGK</sequence>
<evidence type="ECO:0000256" key="5">
    <source>
        <dbReference type="ARBA" id="ARBA00022927"/>
    </source>
</evidence>
<dbReference type="GO" id="GO:0055037">
    <property type="term" value="C:recycling endosome"/>
    <property type="evidence" value="ECO:0007669"/>
    <property type="project" value="UniProtKB-SubCell"/>
</dbReference>
<feature type="region of interest" description="Disordered" evidence="6">
    <location>
        <begin position="253"/>
        <end position="288"/>
    </location>
</feature>
<evidence type="ECO:0000256" key="1">
    <source>
        <dbReference type="ARBA" id="ARBA00004172"/>
    </source>
</evidence>
<dbReference type="Gene3D" id="1.20.5.2440">
    <property type="match status" value="1"/>
</dbReference>
<evidence type="ECO:0000313" key="7">
    <source>
        <dbReference type="EMBL" id="CAH1785927.1"/>
    </source>
</evidence>
<proteinExistence type="predicted"/>
<dbReference type="Proteomes" id="UP000749559">
    <property type="component" value="Unassembled WGS sequence"/>
</dbReference>
<dbReference type="Pfam" id="PF00168">
    <property type="entry name" value="C2"/>
    <property type="match status" value="1"/>
</dbReference>
<dbReference type="EMBL" id="CAIIXF020000006">
    <property type="protein sequence ID" value="CAH1785927.1"/>
    <property type="molecule type" value="Genomic_DNA"/>
</dbReference>
<feature type="region of interest" description="Disordered" evidence="6">
    <location>
        <begin position="488"/>
        <end position="517"/>
    </location>
</feature>
<evidence type="ECO:0000313" key="8">
    <source>
        <dbReference type="Proteomes" id="UP000749559"/>
    </source>
</evidence>
<gene>
    <name evidence="7" type="ORF">OFUS_LOCUS11924</name>
</gene>
<keyword evidence="5" id="KW-0653">Protein transport</keyword>
<dbReference type="GO" id="GO:0015031">
    <property type="term" value="P:protein transport"/>
    <property type="evidence" value="ECO:0007669"/>
    <property type="project" value="UniProtKB-KW"/>
</dbReference>
<reference evidence="7" key="1">
    <citation type="submission" date="2022-03" db="EMBL/GenBank/DDBJ databases">
        <authorList>
            <person name="Martin C."/>
        </authorList>
    </citation>
    <scope>NUCLEOTIDE SEQUENCE</scope>
</reference>
<dbReference type="PROSITE" id="PS50004">
    <property type="entry name" value="C2"/>
    <property type="match status" value="1"/>
</dbReference>
<evidence type="ECO:0000256" key="3">
    <source>
        <dbReference type="ARBA" id="ARBA00022553"/>
    </source>
</evidence>
<name>A0A8J1U119_OWEFU</name>
<dbReference type="PANTHER" id="PTHR15746:SF23">
    <property type="entry name" value="RAB11 INTERACTING PROTEIN, ISOFORM A"/>
    <property type="match status" value="1"/>
</dbReference>
<evidence type="ECO:0000256" key="2">
    <source>
        <dbReference type="ARBA" id="ARBA00022448"/>
    </source>
</evidence>